<reference evidence="1 2" key="1">
    <citation type="submission" date="2017-10" db="EMBL/GenBank/DDBJ databases">
        <title>Development of genomic resources for the powdery mildew, Erysiphe pulchra.</title>
        <authorList>
            <person name="Wadl P.A."/>
            <person name="Mack B.M."/>
            <person name="Moore G."/>
            <person name="Beltz S.B."/>
        </authorList>
    </citation>
    <scope>NUCLEOTIDE SEQUENCE [LARGE SCALE GENOMIC DNA]</scope>
    <source>
        <strain evidence="1">Cflorida</strain>
    </source>
</reference>
<evidence type="ECO:0000313" key="2">
    <source>
        <dbReference type="Proteomes" id="UP000237438"/>
    </source>
</evidence>
<sequence length="112" mass="12785">VSLITPTVPSYNRTQQGLLEDIHDMVSDEIEHASTIRLMVLRLLGKNSPDAPHRTWIAFFSKTPRSGFRAMDTEDKCIASTKCRNFGEPHRFNGYKCLACPTRYRSPSKEQL</sequence>
<name>A0A2S4PKW5_9PEZI</name>
<dbReference type="Proteomes" id="UP000237438">
    <property type="component" value="Unassembled WGS sequence"/>
</dbReference>
<keyword evidence="2" id="KW-1185">Reference proteome</keyword>
<dbReference type="AlphaFoldDB" id="A0A2S4PKW5"/>
<protein>
    <submittedName>
        <fullName evidence="1">Uncharacterized protein</fullName>
    </submittedName>
</protein>
<feature type="non-terminal residue" evidence="1">
    <location>
        <position position="1"/>
    </location>
</feature>
<proteinExistence type="predicted"/>
<evidence type="ECO:0000313" key="1">
    <source>
        <dbReference type="EMBL" id="POS82689.1"/>
    </source>
</evidence>
<accession>A0A2S4PKW5</accession>
<dbReference type="EMBL" id="PEDP01002394">
    <property type="protein sequence ID" value="POS82689.1"/>
    <property type="molecule type" value="Genomic_DNA"/>
</dbReference>
<comment type="caution">
    <text evidence="1">The sequence shown here is derived from an EMBL/GenBank/DDBJ whole genome shotgun (WGS) entry which is preliminary data.</text>
</comment>
<organism evidence="1 2">
    <name type="scientific">Erysiphe pulchra</name>
    <dbReference type="NCBI Taxonomy" id="225359"/>
    <lineage>
        <taxon>Eukaryota</taxon>
        <taxon>Fungi</taxon>
        <taxon>Dikarya</taxon>
        <taxon>Ascomycota</taxon>
        <taxon>Pezizomycotina</taxon>
        <taxon>Leotiomycetes</taxon>
        <taxon>Erysiphales</taxon>
        <taxon>Erysiphaceae</taxon>
        <taxon>Erysiphe</taxon>
    </lineage>
</organism>
<gene>
    <name evidence="1" type="ORF">EPUL_006450</name>
</gene>